<evidence type="ECO:0000313" key="2">
    <source>
        <dbReference type="EMBL" id="CBK40473.1"/>
    </source>
</evidence>
<keyword evidence="3" id="KW-1185">Reference proteome</keyword>
<gene>
    <name evidence="2" type="ORF">NIDE0705</name>
</gene>
<dbReference type="HOGENOM" id="CLU_2951715_0_0_0"/>
<dbReference type="KEGG" id="nde:NIDE0705"/>
<dbReference type="AlphaFoldDB" id="D8PB64"/>
<evidence type="ECO:0000256" key="1">
    <source>
        <dbReference type="SAM" id="MobiDB-lite"/>
    </source>
</evidence>
<dbReference type="Proteomes" id="UP000001660">
    <property type="component" value="Chromosome"/>
</dbReference>
<proteinExistence type="predicted"/>
<reference evidence="2 3" key="1">
    <citation type="journal article" date="2010" name="Proc. Natl. Acad. Sci. U.S.A.">
        <title>A Nitrospira metagenome illuminates the physiology and evolution of globally important nitrite-oxidizing bacteria.</title>
        <authorList>
            <person name="Lucker S."/>
            <person name="Wagner M."/>
            <person name="Maixner F."/>
            <person name="Pelletier E."/>
            <person name="Koch H."/>
            <person name="Vacherie B."/>
            <person name="Rattei T."/>
            <person name="Sinninghe Damste J."/>
            <person name="Spieck E."/>
            <person name="Le Paslier D."/>
            <person name="Daims H."/>
        </authorList>
    </citation>
    <scope>NUCLEOTIDE SEQUENCE [LARGE SCALE GENOMIC DNA]</scope>
</reference>
<organism evidence="2 3">
    <name type="scientific">Nitrospira defluvii</name>
    <dbReference type="NCBI Taxonomy" id="330214"/>
    <lineage>
        <taxon>Bacteria</taxon>
        <taxon>Pseudomonadati</taxon>
        <taxon>Nitrospirota</taxon>
        <taxon>Nitrospiria</taxon>
        <taxon>Nitrospirales</taxon>
        <taxon>Nitrospiraceae</taxon>
        <taxon>Nitrospira</taxon>
    </lineage>
</organism>
<name>D8PB64_9BACT</name>
<dbReference type="EMBL" id="FP929003">
    <property type="protein sequence ID" value="CBK40473.1"/>
    <property type="molecule type" value="Genomic_DNA"/>
</dbReference>
<accession>D8PB64</accession>
<feature type="region of interest" description="Disordered" evidence="1">
    <location>
        <begin position="39"/>
        <end position="59"/>
    </location>
</feature>
<protein>
    <submittedName>
        <fullName evidence="2">Uncharacterized protein</fullName>
    </submittedName>
</protein>
<sequence>MGLGPAGEYVELANDAKKMTVKGNVARDSIDTIVAKDCAPEPATPVAPSNSADGASVVR</sequence>
<evidence type="ECO:0000313" key="3">
    <source>
        <dbReference type="Proteomes" id="UP000001660"/>
    </source>
</evidence>